<dbReference type="InterPro" id="IPR029052">
    <property type="entry name" value="Metallo-depent_PP-like"/>
</dbReference>
<feature type="domain" description="Phospholipase D N-terminal" evidence="3">
    <location>
        <begin position="63"/>
        <end position="159"/>
    </location>
</feature>
<dbReference type="InterPro" id="IPR052900">
    <property type="entry name" value="Phospholipid_Metab_Enz"/>
</dbReference>
<dbReference type="PANTHER" id="PTHR43606:SF2">
    <property type="entry name" value="ALKALINE PHOSPHATASE FAMILY PROTEIN (AFU_ORTHOLOGUE AFUA_5G03860)"/>
    <property type="match status" value="1"/>
</dbReference>
<feature type="compositionally biased region" description="Polar residues" evidence="1">
    <location>
        <begin position="338"/>
        <end position="350"/>
    </location>
</feature>
<dbReference type="Pfam" id="PF16655">
    <property type="entry name" value="PhoD_N"/>
    <property type="match status" value="1"/>
</dbReference>
<keyword evidence="5" id="KW-1185">Reference proteome</keyword>
<gene>
    <name evidence="4" type="ORF">SAMN05445060_0867</name>
</gene>
<dbReference type="Gene3D" id="3.60.21.70">
    <property type="entry name" value="PhoD-like phosphatase"/>
    <property type="match status" value="1"/>
</dbReference>
<organism evidence="4 5">
    <name type="scientific">Williamsia sterculiae</name>
    <dbReference type="NCBI Taxonomy" id="1344003"/>
    <lineage>
        <taxon>Bacteria</taxon>
        <taxon>Bacillati</taxon>
        <taxon>Actinomycetota</taxon>
        <taxon>Actinomycetes</taxon>
        <taxon>Mycobacteriales</taxon>
        <taxon>Nocardiaceae</taxon>
        <taxon>Williamsia</taxon>
    </lineage>
</organism>
<dbReference type="Gene3D" id="2.60.40.380">
    <property type="entry name" value="Purple acid phosphatase-like, N-terminal"/>
    <property type="match status" value="1"/>
</dbReference>
<feature type="region of interest" description="Disordered" evidence="1">
    <location>
        <begin position="338"/>
        <end position="359"/>
    </location>
</feature>
<evidence type="ECO:0000259" key="3">
    <source>
        <dbReference type="Pfam" id="PF16655"/>
    </source>
</evidence>
<protein>
    <submittedName>
        <fullName evidence="4">Alkaline phosphatase D</fullName>
    </submittedName>
</protein>
<dbReference type="InterPro" id="IPR038607">
    <property type="entry name" value="PhoD-like_sf"/>
</dbReference>
<evidence type="ECO:0000256" key="1">
    <source>
        <dbReference type="SAM" id="MobiDB-lite"/>
    </source>
</evidence>
<sequence length="542" mass="59273">MSPRTTSPQIVVGPDKSLRSGLSRRQFVTWTGVAAGLAAVPGLFTADAQATPAPAGGDHLFTLGVASGDPIPDGIVLWTRLAANPLAGGGGMGLAPVPVQWELAADERMTRVIRRGVEVATADNGHSVHVDVRGLAPATDYFYRFRTAGHLSEVGRTRTAPSASSRPSALTFAHTSCQSWGDGFYNAWEDLASHAPDVVFFLGDYVYEKGIAKDGARRHTTALPESAFTEMTTLDAYRDRYALYKSDPQLRHAHRVSPFITVFDDHEVENNWAGAISEDNAPIPQFLARRAQAMKAWWENTPVRAAQRPHGPDVQAYRRFDFGDLARFTVLDTRQYRSDQVNGDTDNPQDAKTADPRRTITGARQERWIIDSLAGSGRRWNVLTHQTTIADLARQVDGQRKVSMDGWSGYEASRARVLDGLQQRNVRNLVSIVGDIHRNVVSDLRSTYTRPSPVVGVELAGTSIASGKDGADSDTADQQLKAASPHVHFGNAQRGYVLNRLSPQQWQSEFRVADTIGDPTAPLHRRAVITIPEGRPEVSVQS</sequence>
<dbReference type="SUPFAM" id="SSF56300">
    <property type="entry name" value="Metallo-dependent phosphatases"/>
    <property type="match status" value="1"/>
</dbReference>
<dbReference type="InterPro" id="IPR018946">
    <property type="entry name" value="PhoD-like_MPP"/>
</dbReference>
<dbReference type="Pfam" id="PF09423">
    <property type="entry name" value="PhoD"/>
    <property type="match status" value="1"/>
</dbReference>
<dbReference type="AlphaFoldDB" id="A0A1N7DSF1"/>
<evidence type="ECO:0000313" key="4">
    <source>
        <dbReference type="EMBL" id="SIR78729.1"/>
    </source>
</evidence>
<name>A0A1N7DSF1_9NOCA</name>
<dbReference type="OrthoDB" id="3497025at2"/>
<dbReference type="Proteomes" id="UP000186218">
    <property type="component" value="Unassembled WGS sequence"/>
</dbReference>
<dbReference type="InterPro" id="IPR032093">
    <property type="entry name" value="PhoD_N"/>
</dbReference>
<reference evidence="4 5" key="1">
    <citation type="submission" date="2017-01" db="EMBL/GenBank/DDBJ databases">
        <authorList>
            <person name="Mah S.A."/>
            <person name="Swanson W.J."/>
            <person name="Moy G.W."/>
            <person name="Vacquier V.D."/>
        </authorList>
    </citation>
    <scope>NUCLEOTIDE SEQUENCE [LARGE SCALE GENOMIC DNA]</scope>
    <source>
        <strain evidence="4 5">CPCC 203464</strain>
    </source>
</reference>
<evidence type="ECO:0000313" key="5">
    <source>
        <dbReference type="Proteomes" id="UP000186218"/>
    </source>
</evidence>
<proteinExistence type="predicted"/>
<dbReference type="PROSITE" id="PS51318">
    <property type="entry name" value="TAT"/>
    <property type="match status" value="1"/>
</dbReference>
<feature type="domain" description="PhoD-like phosphatase metallophosphatase" evidence="2">
    <location>
        <begin position="172"/>
        <end position="510"/>
    </location>
</feature>
<dbReference type="CDD" id="cd07389">
    <property type="entry name" value="MPP_PhoD"/>
    <property type="match status" value="1"/>
</dbReference>
<accession>A0A1N7DSF1</accession>
<dbReference type="STRING" id="1344003.SAMN05445060_0867"/>
<dbReference type="PANTHER" id="PTHR43606">
    <property type="entry name" value="PHOSPHATASE, PUTATIVE (AFU_ORTHOLOGUE AFUA_6G08710)-RELATED"/>
    <property type="match status" value="1"/>
</dbReference>
<dbReference type="RefSeq" id="WP_076476887.1">
    <property type="nucleotide sequence ID" value="NZ_FTNT01000002.1"/>
</dbReference>
<evidence type="ECO:0000259" key="2">
    <source>
        <dbReference type="Pfam" id="PF09423"/>
    </source>
</evidence>
<dbReference type="InterPro" id="IPR006311">
    <property type="entry name" value="TAT_signal"/>
</dbReference>
<dbReference type="EMBL" id="FTNT01000002">
    <property type="protein sequence ID" value="SIR78729.1"/>
    <property type="molecule type" value="Genomic_DNA"/>
</dbReference>